<dbReference type="RefSeq" id="WP_289559880.1">
    <property type="nucleotide sequence ID" value="NZ_JAUDEN010000013.1"/>
</dbReference>
<keyword evidence="5" id="KW-1185">Reference proteome</keyword>
<evidence type="ECO:0000313" key="5">
    <source>
        <dbReference type="Proteomes" id="UP001169458"/>
    </source>
</evidence>
<evidence type="ECO:0000256" key="1">
    <source>
        <dbReference type="SAM" id="MobiDB-lite"/>
    </source>
</evidence>
<accession>A0ABT7VG72</accession>
<feature type="compositionally biased region" description="Gly residues" evidence="1">
    <location>
        <begin position="445"/>
        <end position="457"/>
    </location>
</feature>
<dbReference type="PROSITE" id="PS51257">
    <property type="entry name" value="PROKAR_LIPOPROTEIN"/>
    <property type="match status" value="1"/>
</dbReference>
<dbReference type="Proteomes" id="UP001169458">
    <property type="component" value="Unassembled WGS sequence"/>
</dbReference>
<keyword evidence="2" id="KW-0732">Signal</keyword>
<dbReference type="Pfam" id="PF18942">
    <property type="entry name" value="DUF5689"/>
    <property type="match status" value="1"/>
</dbReference>
<proteinExistence type="predicted"/>
<feature type="chain" id="PRO_5045998324" evidence="2">
    <location>
        <begin position="20"/>
        <end position="467"/>
    </location>
</feature>
<reference evidence="4 5" key="1">
    <citation type="submission" date="2023-06" db="EMBL/GenBank/DDBJ databases">
        <authorList>
            <person name="Zeman M."/>
            <person name="Kubasova T."/>
            <person name="Jahodarova E."/>
            <person name="Nykrynova M."/>
            <person name="Rychlik I."/>
        </authorList>
    </citation>
    <scope>NUCLEOTIDE SEQUENCE [LARGE SCALE GENOMIC DNA]</scope>
    <source>
        <strain evidence="4 5">109_WCHN</strain>
    </source>
</reference>
<dbReference type="EMBL" id="JAUDEN010000013">
    <property type="protein sequence ID" value="MDM8325298.1"/>
    <property type="molecule type" value="Genomic_DNA"/>
</dbReference>
<evidence type="ECO:0000259" key="3">
    <source>
        <dbReference type="Pfam" id="PF18942"/>
    </source>
</evidence>
<protein>
    <submittedName>
        <fullName evidence="4">DUF5689 domain-containing protein</fullName>
    </submittedName>
</protein>
<organism evidence="4 5">
    <name type="scientific">Bacteroides gallinaceum</name>
    <dbReference type="NCBI Taxonomy" id="1462571"/>
    <lineage>
        <taxon>Bacteria</taxon>
        <taxon>Pseudomonadati</taxon>
        <taxon>Bacteroidota</taxon>
        <taxon>Bacteroidia</taxon>
        <taxon>Bacteroidales</taxon>
        <taxon>Bacteroidaceae</taxon>
        <taxon>Bacteroides</taxon>
    </lineage>
</organism>
<name>A0ABT7VG72_9BACE</name>
<reference evidence="5" key="2">
    <citation type="submission" date="2023-07" db="EMBL/GenBank/DDBJ databases">
        <title>Identification and characterization of horizontal gene transfer across gut microbiota members of farm animals based on homology search.</title>
        <authorList>
            <person name="Schwarzerova J."/>
            <person name="Nykrynova M."/>
            <person name="Jureckova K."/>
            <person name="Cejkova D."/>
            <person name="Rychlik I."/>
        </authorList>
    </citation>
    <scope>NUCLEOTIDE SEQUENCE [LARGE SCALE GENOMIC DNA]</scope>
    <source>
        <strain evidence="5">109_WCHN</strain>
    </source>
</reference>
<comment type="caution">
    <text evidence="4">The sequence shown here is derived from an EMBL/GenBank/DDBJ whole genome shotgun (WGS) entry which is preliminary data.</text>
</comment>
<sequence length="467" mass="50807">MKLLNKFSLLLLSASFAFTACERDYDAPPLSEPEYTGPAANTTIAELRELGASATQDVPFVIAGDFVLKATVTGNDESGNIYKKIYFQDETSAIEMEVDQNSVYNYYPVGQVVYVNLKGLSISVYGDEQQLGHPDGYLYRTPWETFQEVVSKDGWANPENAKPTVIDDISTVNTNVDGYKFKLVQFTNVSFANGGKNIFAPESGYGEENIVDSHGNTLMVRTSNYADFAGQTLPAGRGNVTGILGRFNGTWQLTLRSINDVADFTGESAGDGEQGGETEENVIFSETFGTPERSGSYWPLFKDYNGFDNPKEMFEDESGKASVRIANNYTNVWYPTGSDINIKIKGINAQGQTVATLVYEAGANVYDAGETQDLNTLKVRCNGTELTVPSKVVTGDDKQGNTPFKFTFENVNVSDDTTLEFYTTSADNTYGLRLYNVKLYTATSGGGSQGGNTGDGGTPIEPIPTNN</sequence>
<feature type="region of interest" description="Disordered" evidence="1">
    <location>
        <begin position="445"/>
        <end position="467"/>
    </location>
</feature>
<evidence type="ECO:0000313" key="4">
    <source>
        <dbReference type="EMBL" id="MDM8325298.1"/>
    </source>
</evidence>
<feature type="signal peptide" evidence="2">
    <location>
        <begin position="1"/>
        <end position="19"/>
    </location>
</feature>
<gene>
    <name evidence="4" type="ORF">QUW60_08680</name>
</gene>
<evidence type="ECO:0000256" key="2">
    <source>
        <dbReference type="SAM" id="SignalP"/>
    </source>
</evidence>
<dbReference type="InterPro" id="IPR043744">
    <property type="entry name" value="DUF5689"/>
</dbReference>
<feature type="domain" description="DUF5689" evidence="3">
    <location>
        <begin position="40"/>
        <end position="261"/>
    </location>
</feature>